<keyword evidence="1" id="KW-0812">Transmembrane</keyword>
<name>A0ABS1HA99_9BACL</name>
<keyword evidence="3" id="KW-1185">Reference proteome</keyword>
<protein>
    <submittedName>
        <fullName evidence="2">Uncharacterized protein</fullName>
    </submittedName>
</protein>
<dbReference type="EMBL" id="JAEOAH010000028">
    <property type="protein sequence ID" value="MBK3496337.1"/>
    <property type="molecule type" value="Genomic_DNA"/>
</dbReference>
<keyword evidence="1" id="KW-1133">Transmembrane helix</keyword>
<organism evidence="2 3">
    <name type="scientific">Viridibacillus soli</name>
    <dbReference type="NCBI Taxonomy" id="2798301"/>
    <lineage>
        <taxon>Bacteria</taxon>
        <taxon>Bacillati</taxon>
        <taxon>Bacillota</taxon>
        <taxon>Bacilli</taxon>
        <taxon>Bacillales</taxon>
        <taxon>Caryophanaceae</taxon>
        <taxon>Viridibacillus</taxon>
    </lineage>
</organism>
<sequence length="74" mass="8150">MKKFIYLFVSALPIMSLSEIIKGVLLTFSYQLGEDSMEMNSLLQMAVPALLIAIVLSVVFKLKLGQTAKNAEQA</sequence>
<comment type="caution">
    <text evidence="2">The sequence shown here is derived from an EMBL/GenBank/DDBJ whole genome shotgun (WGS) entry which is preliminary data.</text>
</comment>
<feature type="transmembrane region" description="Helical" evidence="1">
    <location>
        <begin position="42"/>
        <end position="60"/>
    </location>
</feature>
<gene>
    <name evidence="2" type="ORF">JFL43_16015</name>
</gene>
<dbReference type="Proteomes" id="UP000618943">
    <property type="component" value="Unassembled WGS sequence"/>
</dbReference>
<evidence type="ECO:0000313" key="2">
    <source>
        <dbReference type="EMBL" id="MBK3496337.1"/>
    </source>
</evidence>
<proteinExistence type="predicted"/>
<keyword evidence="1" id="KW-0472">Membrane</keyword>
<evidence type="ECO:0000313" key="3">
    <source>
        <dbReference type="Proteomes" id="UP000618943"/>
    </source>
</evidence>
<dbReference type="RefSeq" id="WP_200749810.1">
    <property type="nucleotide sequence ID" value="NZ_JAEOAH010000028.1"/>
</dbReference>
<evidence type="ECO:0000256" key="1">
    <source>
        <dbReference type="SAM" id="Phobius"/>
    </source>
</evidence>
<accession>A0ABS1HA99</accession>
<reference evidence="2 3" key="1">
    <citation type="submission" date="2020-12" db="EMBL/GenBank/DDBJ databases">
        <title>YIM B01967 draft genome.</title>
        <authorList>
            <person name="Yan X."/>
        </authorList>
    </citation>
    <scope>NUCLEOTIDE SEQUENCE [LARGE SCALE GENOMIC DNA]</scope>
    <source>
        <strain evidence="2 3">YIM B01967</strain>
    </source>
</reference>